<dbReference type="InterPro" id="IPR057194">
    <property type="entry name" value="DUF7872"/>
</dbReference>
<proteinExistence type="predicted"/>
<dbReference type="EMBL" id="LAVV01008923">
    <property type="protein sequence ID" value="KNZ51637.1"/>
    <property type="molecule type" value="Genomic_DNA"/>
</dbReference>
<dbReference type="PANTHER" id="PTHR33339:SF1">
    <property type="entry name" value="LYSM DOMAIN-CONTAINING PROTEIN"/>
    <property type="match status" value="1"/>
</dbReference>
<feature type="transmembrane region" description="Helical" evidence="1">
    <location>
        <begin position="230"/>
        <end position="251"/>
    </location>
</feature>
<keyword evidence="1" id="KW-1133">Transmembrane helix</keyword>
<feature type="transmembrane region" description="Helical" evidence="1">
    <location>
        <begin position="202"/>
        <end position="224"/>
    </location>
</feature>
<evidence type="ECO:0000313" key="3">
    <source>
        <dbReference type="EMBL" id="KNZ51637.1"/>
    </source>
</evidence>
<accession>A0A0L6UTQ3</accession>
<dbReference type="Pfam" id="PF25278">
    <property type="entry name" value="DUF7872"/>
    <property type="match status" value="1"/>
</dbReference>
<sequence>MIGMFKGLAKYIRKVAKPTIEACGNIPGVNGHALQVSGRQTSKATHLLRPRAKPHPPTKPYDCEPKPLSPQTWKELELDAYLETYPNGNKLTLNVSPLSNLPASLVGSSCLSFLPQEYARIHGALNFMCGMNTYCSAGQLCSPISGRSWWVLAAVEQLTFYENRLSNAIDFAASQAKAIGAELVADLYDQSAKKKARLFQNISMILTLALAVVSAMAGAVFLFVPGLQAFAVMATAGAVVAIGQATMIMAARAQTLEAGRQDQFTHWAAVEGQIADWASAAQTDLQTHLAKILSSPISTPDGISGALKNGEFCRNSIKKDTNDLERDLSGALTARMVGQILRAKVSPCFITMNVSHDCHYNGPNGALSIDDGWLSYCNKDGLWPNTHGPTCTHRRMLNVIYDDNGKSGNHFYNAKLLVTKYNITPEYITTQALKCSQSGVAPDYDPYAHGAKIVDRNSPCLINLPICNVEDHGTTLFSYESSVHKIIKHHSTVKACRKAGHISLP</sequence>
<reference evidence="3 4" key="1">
    <citation type="submission" date="2015-08" db="EMBL/GenBank/DDBJ databases">
        <title>Next Generation Sequencing and Analysis of the Genome of Puccinia sorghi L Schw, the Causal Agent of Maize Common Rust.</title>
        <authorList>
            <person name="Rochi L."/>
            <person name="Burguener G."/>
            <person name="Darino M."/>
            <person name="Turjanski A."/>
            <person name="Kreff E."/>
            <person name="Dieguez M.J."/>
            <person name="Sacco F."/>
        </authorList>
    </citation>
    <scope>NUCLEOTIDE SEQUENCE [LARGE SCALE GENOMIC DNA]</scope>
    <source>
        <strain evidence="3 4">RO10H11247</strain>
    </source>
</reference>
<dbReference type="OrthoDB" id="2501761at2759"/>
<dbReference type="PANTHER" id="PTHR33339">
    <property type="entry name" value="LYSM DOMAIN-CONTAINING PROTEIN"/>
    <property type="match status" value="1"/>
</dbReference>
<evidence type="ECO:0000313" key="4">
    <source>
        <dbReference type="Proteomes" id="UP000037035"/>
    </source>
</evidence>
<comment type="caution">
    <text evidence="3">The sequence shown here is derived from an EMBL/GenBank/DDBJ whole genome shotgun (WGS) entry which is preliminary data.</text>
</comment>
<dbReference type="AlphaFoldDB" id="A0A0L6UTQ3"/>
<evidence type="ECO:0000259" key="2">
    <source>
        <dbReference type="Pfam" id="PF25278"/>
    </source>
</evidence>
<organism evidence="3 4">
    <name type="scientific">Puccinia sorghi</name>
    <dbReference type="NCBI Taxonomy" id="27349"/>
    <lineage>
        <taxon>Eukaryota</taxon>
        <taxon>Fungi</taxon>
        <taxon>Dikarya</taxon>
        <taxon>Basidiomycota</taxon>
        <taxon>Pucciniomycotina</taxon>
        <taxon>Pucciniomycetes</taxon>
        <taxon>Pucciniales</taxon>
        <taxon>Pucciniaceae</taxon>
        <taxon>Puccinia</taxon>
    </lineage>
</organism>
<dbReference type="STRING" id="27349.A0A0L6UTQ3"/>
<gene>
    <name evidence="3" type="ORF">VP01_387g7</name>
</gene>
<dbReference type="VEuPathDB" id="FungiDB:VP01_387g7"/>
<evidence type="ECO:0000256" key="1">
    <source>
        <dbReference type="SAM" id="Phobius"/>
    </source>
</evidence>
<protein>
    <recommendedName>
        <fullName evidence="2">DUF7872 domain-containing protein</fullName>
    </recommendedName>
</protein>
<keyword evidence="1" id="KW-0472">Membrane</keyword>
<keyword evidence="4" id="KW-1185">Reference proteome</keyword>
<feature type="domain" description="DUF7872" evidence="2">
    <location>
        <begin position="261"/>
        <end position="503"/>
    </location>
</feature>
<name>A0A0L6UTQ3_9BASI</name>
<keyword evidence="1" id="KW-0812">Transmembrane</keyword>
<dbReference type="Proteomes" id="UP000037035">
    <property type="component" value="Unassembled WGS sequence"/>
</dbReference>